<sequence length="302" mass="34475">MDMNNWFDRVKEDRKNLSFSKTFACADLSSECMRTFPFDLMKSLPKEDLSNKMVIIAKWGSSWEVDISKNPRFYYMEKSGWNQFVRDNALGKNEFVTFTHKGSMCFDVNIYGKDEKEIVRPPTMASSGKAFFTSNDVFMKQEQGASMEGVEFEATEKKAEESKKKIKIKKVVNSVEIGESSRGVKKVKRGRVRVKNGVPEFEITIKRSGLGHVTIPNLFKKHIPNEQTMFTIHSKGSGGGSWEVWCLVREAQATFSRGWSKLAREYPLEIGDKCTLQLIKPNECVLTIDSNKAKEEEITVID</sequence>
<dbReference type="InterPro" id="IPR015300">
    <property type="entry name" value="DNA-bd_pseudobarrel_sf"/>
</dbReference>
<proteinExistence type="predicted"/>
<feature type="domain" description="TF-B3" evidence="6">
    <location>
        <begin position="19"/>
        <end position="114"/>
    </location>
</feature>
<name>A0A3P6D2Q8_BRACM</name>
<evidence type="ECO:0000256" key="5">
    <source>
        <dbReference type="ARBA" id="ARBA00023242"/>
    </source>
</evidence>
<evidence type="ECO:0000256" key="3">
    <source>
        <dbReference type="ARBA" id="ARBA00023125"/>
    </source>
</evidence>
<dbReference type="SMART" id="SM01019">
    <property type="entry name" value="B3"/>
    <property type="match status" value="2"/>
</dbReference>
<dbReference type="CDD" id="cd10017">
    <property type="entry name" value="B3_DNA"/>
    <property type="match status" value="2"/>
</dbReference>
<keyword evidence="4" id="KW-0804">Transcription</keyword>
<dbReference type="GO" id="GO:0005634">
    <property type="term" value="C:nucleus"/>
    <property type="evidence" value="ECO:0007669"/>
    <property type="project" value="UniProtKB-SubCell"/>
</dbReference>
<organism evidence="7">
    <name type="scientific">Brassica campestris</name>
    <name type="common">Field mustard</name>
    <dbReference type="NCBI Taxonomy" id="3711"/>
    <lineage>
        <taxon>Eukaryota</taxon>
        <taxon>Viridiplantae</taxon>
        <taxon>Streptophyta</taxon>
        <taxon>Embryophyta</taxon>
        <taxon>Tracheophyta</taxon>
        <taxon>Spermatophyta</taxon>
        <taxon>Magnoliopsida</taxon>
        <taxon>eudicotyledons</taxon>
        <taxon>Gunneridae</taxon>
        <taxon>Pentapetalae</taxon>
        <taxon>rosids</taxon>
        <taxon>malvids</taxon>
        <taxon>Brassicales</taxon>
        <taxon>Brassicaceae</taxon>
        <taxon>Brassiceae</taxon>
        <taxon>Brassica</taxon>
    </lineage>
</organism>
<dbReference type="Pfam" id="PF02362">
    <property type="entry name" value="B3"/>
    <property type="match status" value="2"/>
</dbReference>
<reference evidence="7" key="1">
    <citation type="submission" date="2018-11" db="EMBL/GenBank/DDBJ databases">
        <authorList>
            <consortium name="Genoscope - CEA"/>
            <person name="William W."/>
        </authorList>
    </citation>
    <scope>NUCLEOTIDE SEQUENCE</scope>
</reference>
<keyword evidence="2" id="KW-0805">Transcription regulation</keyword>
<evidence type="ECO:0000256" key="1">
    <source>
        <dbReference type="ARBA" id="ARBA00004123"/>
    </source>
</evidence>
<dbReference type="EMBL" id="LR031576">
    <property type="protein sequence ID" value="VDD14862.1"/>
    <property type="molecule type" value="Genomic_DNA"/>
</dbReference>
<protein>
    <recommendedName>
        <fullName evidence="6">TF-B3 domain-containing protein</fullName>
    </recommendedName>
</protein>
<dbReference type="InterPro" id="IPR003340">
    <property type="entry name" value="B3_DNA-bd"/>
</dbReference>
<gene>
    <name evidence="7" type="ORF">BRAA04T18175Z</name>
</gene>
<keyword evidence="3" id="KW-0238">DNA-binding</keyword>
<dbReference type="AlphaFoldDB" id="A0A3P6D2Q8"/>
<feature type="domain" description="TF-B3" evidence="6">
    <location>
        <begin position="198"/>
        <end position="292"/>
    </location>
</feature>
<evidence type="ECO:0000313" key="7">
    <source>
        <dbReference type="EMBL" id="VDD14862.1"/>
    </source>
</evidence>
<dbReference type="PROSITE" id="PS50863">
    <property type="entry name" value="B3"/>
    <property type="match status" value="2"/>
</dbReference>
<evidence type="ECO:0000256" key="4">
    <source>
        <dbReference type="ARBA" id="ARBA00023163"/>
    </source>
</evidence>
<dbReference type="PANTHER" id="PTHR31920:SF44">
    <property type="entry name" value="TF-B3 DOMAIN-CONTAINING PROTEIN"/>
    <property type="match status" value="1"/>
</dbReference>
<evidence type="ECO:0000256" key="2">
    <source>
        <dbReference type="ARBA" id="ARBA00023015"/>
    </source>
</evidence>
<dbReference type="GO" id="GO:0003677">
    <property type="term" value="F:DNA binding"/>
    <property type="evidence" value="ECO:0007669"/>
    <property type="project" value="UniProtKB-KW"/>
</dbReference>
<keyword evidence="5" id="KW-0539">Nucleus</keyword>
<accession>A0A3P6D2Q8</accession>
<comment type="subcellular location">
    <subcellularLocation>
        <location evidence="1">Nucleus</location>
    </subcellularLocation>
</comment>
<dbReference type="Gene3D" id="2.40.330.10">
    <property type="entry name" value="DNA-binding pseudobarrel domain"/>
    <property type="match status" value="2"/>
</dbReference>
<dbReference type="InterPro" id="IPR050655">
    <property type="entry name" value="Plant_B3_domain"/>
</dbReference>
<evidence type="ECO:0000259" key="6">
    <source>
        <dbReference type="PROSITE" id="PS50863"/>
    </source>
</evidence>
<dbReference type="SUPFAM" id="SSF101936">
    <property type="entry name" value="DNA-binding pseudobarrel domain"/>
    <property type="match status" value="2"/>
</dbReference>
<dbReference type="PANTHER" id="PTHR31920">
    <property type="entry name" value="B3 DOMAIN-CONTAINING"/>
    <property type="match status" value="1"/>
</dbReference>